<organism evidence="1 2">
    <name type="scientific">Brachionus calyciflorus</name>
    <dbReference type="NCBI Taxonomy" id="104777"/>
    <lineage>
        <taxon>Eukaryota</taxon>
        <taxon>Metazoa</taxon>
        <taxon>Spiralia</taxon>
        <taxon>Gnathifera</taxon>
        <taxon>Rotifera</taxon>
        <taxon>Eurotatoria</taxon>
        <taxon>Monogononta</taxon>
        <taxon>Pseudotrocha</taxon>
        <taxon>Ploima</taxon>
        <taxon>Brachionidae</taxon>
        <taxon>Brachionus</taxon>
    </lineage>
</organism>
<dbReference type="AlphaFoldDB" id="A0A814SAA8"/>
<sequence length="72" mass="8503">MGFYFTKYKPFVVCENDKKLGFSIISVQNYELLCNSHLSNYLSYENDPLDKCKDTINKTFFDLNLNQNIPHK</sequence>
<comment type="caution">
    <text evidence="1">The sequence shown here is derived from an EMBL/GenBank/DDBJ whole genome shotgun (WGS) entry which is preliminary data.</text>
</comment>
<evidence type="ECO:0000313" key="1">
    <source>
        <dbReference type="EMBL" id="CAF1143423.1"/>
    </source>
</evidence>
<protein>
    <submittedName>
        <fullName evidence="1">Uncharacterized protein</fullName>
    </submittedName>
</protein>
<feature type="non-terminal residue" evidence="1">
    <location>
        <position position="72"/>
    </location>
</feature>
<dbReference type="EMBL" id="CAJNOC010010832">
    <property type="protein sequence ID" value="CAF1143423.1"/>
    <property type="molecule type" value="Genomic_DNA"/>
</dbReference>
<name>A0A814SAA8_9BILA</name>
<evidence type="ECO:0000313" key="2">
    <source>
        <dbReference type="Proteomes" id="UP000663879"/>
    </source>
</evidence>
<accession>A0A814SAA8</accession>
<keyword evidence="2" id="KW-1185">Reference proteome</keyword>
<dbReference type="Proteomes" id="UP000663879">
    <property type="component" value="Unassembled WGS sequence"/>
</dbReference>
<proteinExistence type="predicted"/>
<gene>
    <name evidence="1" type="ORF">OXX778_LOCUS22993</name>
</gene>
<reference evidence="1" key="1">
    <citation type="submission" date="2021-02" db="EMBL/GenBank/DDBJ databases">
        <authorList>
            <person name="Nowell W R."/>
        </authorList>
    </citation>
    <scope>NUCLEOTIDE SEQUENCE</scope>
    <source>
        <strain evidence="1">Ploen Becks lab</strain>
    </source>
</reference>